<dbReference type="InterPro" id="IPR014001">
    <property type="entry name" value="Helicase_ATP-bd"/>
</dbReference>
<dbReference type="GO" id="GO:0005524">
    <property type="term" value="F:ATP binding"/>
    <property type="evidence" value="ECO:0007669"/>
    <property type="project" value="UniProtKB-KW"/>
</dbReference>
<feature type="domain" description="Helicase ATP-binding" evidence="4">
    <location>
        <begin position="304"/>
        <end position="478"/>
    </location>
</feature>
<dbReference type="InterPro" id="IPR000330">
    <property type="entry name" value="SNF2_N"/>
</dbReference>
<dbReference type="PANTHER" id="PTHR45626">
    <property type="entry name" value="TRANSCRIPTION TERMINATION FACTOR 2-RELATED"/>
    <property type="match status" value="1"/>
</dbReference>
<dbReference type="Pfam" id="PF00271">
    <property type="entry name" value="Helicase_C"/>
    <property type="match status" value="1"/>
</dbReference>
<dbReference type="InterPro" id="IPR001650">
    <property type="entry name" value="Helicase_C-like"/>
</dbReference>
<reference evidence="6 7" key="1">
    <citation type="submission" date="2020-05" db="EMBL/GenBank/DDBJ databases">
        <title>Identification and distribution of gene clusters putatively required for synthesis of sphingolipid metabolism inhibitors in phylogenetically diverse species of the filamentous fungus Fusarium.</title>
        <authorList>
            <person name="Kim H.-S."/>
            <person name="Busman M."/>
            <person name="Brown D.W."/>
            <person name="Divon H."/>
            <person name="Uhlig S."/>
            <person name="Proctor R.H."/>
        </authorList>
    </citation>
    <scope>NUCLEOTIDE SEQUENCE [LARGE SCALE GENOMIC DNA]</scope>
    <source>
        <strain evidence="6 7">NRRL 25196</strain>
    </source>
</reference>
<dbReference type="Proteomes" id="UP000574317">
    <property type="component" value="Unassembled WGS sequence"/>
</dbReference>
<keyword evidence="2" id="KW-0378">Hydrolase</keyword>
<dbReference type="Gene3D" id="3.40.50.10810">
    <property type="entry name" value="Tandem AAA-ATPase domain"/>
    <property type="match status" value="1"/>
</dbReference>
<evidence type="ECO:0000259" key="4">
    <source>
        <dbReference type="PROSITE" id="PS51192"/>
    </source>
</evidence>
<dbReference type="PROSITE" id="PS51192">
    <property type="entry name" value="HELICASE_ATP_BIND_1"/>
    <property type="match status" value="1"/>
</dbReference>
<dbReference type="InterPro" id="IPR027417">
    <property type="entry name" value="P-loop_NTPase"/>
</dbReference>
<gene>
    <name evidence="6" type="ORF">FNAPI_1921</name>
</gene>
<feature type="domain" description="Helicase C-terminal" evidence="5">
    <location>
        <begin position="629"/>
        <end position="795"/>
    </location>
</feature>
<dbReference type="GO" id="GO:0005634">
    <property type="term" value="C:nucleus"/>
    <property type="evidence" value="ECO:0007669"/>
    <property type="project" value="TreeGrafter"/>
</dbReference>
<evidence type="ECO:0000256" key="3">
    <source>
        <dbReference type="ARBA" id="ARBA00022840"/>
    </source>
</evidence>
<proteinExistence type="predicted"/>
<dbReference type="GO" id="GO:0006281">
    <property type="term" value="P:DNA repair"/>
    <property type="evidence" value="ECO:0007669"/>
    <property type="project" value="TreeGrafter"/>
</dbReference>
<dbReference type="InterPro" id="IPR050628">
    <property type="entry name" value="SNF2_RAD54_helicase_TF"/>
</dbReference>
<dbReference type="InterPro" id="IPR038718">
    <property type="entry name" value="SNF2-like_sf"/>
</dbReference>
<keyword evidence="3" id="KW-0067">ATP-binding</keyword>
<name>A0A8H5K2M8_9HYPO</name>
<dbReference type="SUPFAM" id="SSF52540">
    <property type="entry name" value="P-loop containing nucleoside triphosphate hydrolases"/>
    <property type="match status" value="2"/>
</dbReference>
<dbReference type="AlphaFoldDB" id="A0A8H5K2M8"/>
<dbReference type="Pfam" id="PF00176">
    <property type="entry name" value="SNF2-rel_dom"/>
    <property type="match status" value="1"/>
</dbReference>
<dbReference type="GO" id="GO:0004386">
    <property type="term" value="F:helicase activity"/>
    <property type="evidence" value="ECO:0007669"/>
    <property type="project" value="UniProtKB-KW"/>
</dbReference>
<dbReference type="CDD" id="cd18793">
    <property type="entry name" value="SF2_C_SNF"/>
    <property type="match status" value="1"/>
</dbReference>
<evidence type="ECO:0000256" key="2">
    <source>
        <dbReference type="ARBA" id="ARBA00022801"/>
    </source>
</evidence>
<evidence type="ECO:0000259" key="5">
    <source>
        <dbReference type="PROSITE" id="PS51194"/>
    </source>
</evidence>
<dbReference type="GO" id="GO:0016787">
    <property type="term" value="F:hydrolase activity"/>
    <property type="evidence" value="ECO:0007669"/>
    <property type="project" value="UniProtKB-KW"/>
</dbReference>
<keyword evidence="6" id="KW-0347">Helicase</keyword>
<evidence type="ECO:0000313" key="6">
    <source>
        <dbReference type="EMBL" id="KAF5564843.1"/>
    </source>
</evidence>
<protein>
    <submittedName>
        <fullName evidence="6">Helicase-like transcription factor</fullName>
    </submittedName>
</protein>
<dbReference type="SMART" id="SM00490">
    <property type="entry name" value="HELICc"/>
    <property type="match status" value="1"/>
</dbReference>
<keyword evidence="7" id="KW-1185">Reference proteome</keyword>
<evidence type="ECO:0000256" key="1">
    <source>
        <dbReference type="ARBA" id="ARBA00022741"/>
    </source>
</evidence>
<accession>A0A8H5K2M8</accession>
<dbReference type="Gene3D" id="3.40.50.300">
    <property type="entry name" value="P-loop containing nucleotide triphosphate hydrolases"/>
    <property type="match status" value="1"/>
</dbReference>
<dbReference type="CDD" id="cd18008">
    <property type="entry name" value="DEXDc_SHPRH-like"/>
    <property type="match status" value="1"/>
</dbReference>
<dbReference type="GO" id="GO:0008094">
    <property type="term" value="F:ATP-dependent activity, acting on DNA"/>
    <property type="evidence" value="ECO:0007669"/>
    <property type="project" value="TreeGrafter"/>
</dbReference>
<dbReference type="InterPro" id="IPR049730">
    <property type="entry name" value="SNF2/RAD54-like_C"/>
</dbReference>
<sequence length="800" mass="88711">MDVDDQDVERACKRIRLQSPEPDIICDNFEDFLLSDSESVPQLKCDNGFSASILEPTAQNKNETRLNSVGEVLGEDTVRHVCLGTIILEATSSYFKTRKELKTTVSLQECGGIVKLTTADTGAYAGIVKDLFPSELLHRPSVKLSALLTAPASLRVILFTHMEGAAEIGTLLSNNGLFLQHPSPHDIEYFELEMEYFNPHYLVTPGSRMPQLEDLAIEFNESTPNTSSALDDQKKSQLIGIFDTAADLSIRPTTEPSPRLQTRLKDYQLKALTVMSEKECVNVESPQCPSLWATRDASTRGNRADAVPICAGGILADEMGLGKTLCVLSLICWSLDLLRDTEAQGNSSEPSTTLVVIPKSMIPGWQAQIKSHIIPGEIRVAVYHGSGRQTLAKEFRNNDIVLTTYQTLRSDWANKGPLFTEKWFRVVLDEAHRIGNRSTQVFQAACELQSSRRWCLTGTPIVNSIDNYGALLAFIQMKPLHAKDAFDRWISNPIRDNVQEGLRKLRILVEATCLRRTKSSIAQALPPPTIREEKVDLHPYDRDLYDFFESEAAKNAADPANNSKTGREKKNVLSLIHNLRRICDHGEDLLPASDIESWRLQRSQGSSLQTIPGPNDSIGSYSQTSPSAKVKKLIHNIQLEQASNLAEAVTPPVKSVVFSSWTRMLDLVQKALLQAGFLFERIDGQSSIKQRETALSRFANDPCCTVMLATLGSGGEGIDLTSANHVHLLEPHWNPMAEEQAIARVHRIGQQRHVTATKYITADSIEEVSNIPLPLLVKPSSAKHSLTPSASMFKAFKLRK</sequence>
<evidence type="ECO:0000313" key="7">
    <source>
        <dbReference type="Proteomes" id="UP000574317"/>
    </source>
</evidence>
<dbReference type="SMART" id="SM00487">
    <property type="entry name" value="DEXDc"/>
    <property type="match status" value="1"/>
</dbReference>
<dbReference type="PANTHER" id="PTHR45626:SF52">
    <property type="entry name" value="SINGLE-STRANDED DNA-DEPENDENT ATPASE (EUROFUNG)"/>
    <property type="match status" value="1"/>
</dbReference>
<comment type="caution">
    <text evidence="6">The sequence shown here is derived from an EMBL/GenBank/DDBJ whole genome shotgun (WGS) entry which is preliminary data.</text>
</comment>
<keyword evidence="1" id="KW-0547">Nucleotide-binding</keyword>
<dbReference type="PROSITE" id="PS51194">
    <property type="entry name" value="HELICASE_CTER"/>
    <property type="match status" value="1"/>
</dbReference>
<organism evidence="6 7">
    <name type="scientific">Fusarium napiforme</name>
    <dbReference type="NCBI Taxonomy" id="42672"/>
    <lineage>
        <taxon>Eukaryota</taxon>
        <taxon>Fungi</taxon>
        <taxon>Dikarya</taxon>
        <taxon>Ascomycota</taxon>
        <taxon>Pezizomycotina</taxon>
        <taxon>Sordariomycetes</taxon>
        <taxon>Hypocreomycetidae</taxon>
        <taxon>Hypocreales</taxon>
        <taxon>Nectriaceae</taxon>
        <taxon>Fusarium</taxon>
        <taxon>Fusarium fujikuroi species complex</taxon>
    </lineage>
</organism>
<dbReference type="EMBL" id="JAAOAO010000068">
    <property type="protein sequence ID" value="KAF5564843.1"/>
    <property type="molecule type" value="Genomic_DNA"/>
</dbReference>